<sequence>MQKKWLAYAALIGAQFCWSGNFMLGGFAASSMPLMSLMFIKWGTAVLPMLLLAHFVEQPDWMRVLKHWKMIAVLAALGIAGYSFMFYRALSTTTAVNASLINAFNPALIVVAAMIFLGEKLTAMKIGGIIVAFAGVLWVLTGGNLGILLNQGFAIGDVWMLAAISCWTAYTITAKKSVELPALTSCALQMTFFTIAMVPLTILNGLTLPTTAAARWSLAYIAIFPSAVAFWFWNYGTKIVEPGIAGQALNLAVPFIAAMTLLSGGIVTSVDLVGGVLILAGVSITMRSPREPFFDRVSSP</sequence>
<dbReference type="RefSeq" id="WP_114726223.1">
    <property type="nucleotide sequence ID" value="NZ_BJMI01000001.1"/>
</dbReference>
<dbReference type="PANTHER" id="PTHR32322:SF2">
    <property type="entry name" value="EAMA DOMAIN-CONTAINING PROTEIN"/>
    <property type="match status" value="1"/>
</dbReference>
<evidence type="ECO:0000313" key="8">
    <source>
        <dbReference type="EMBL" id="MBB2185527.1"/>
    </source>
</evidence>
<evidence type="ECO:0000256" key="3">
    <source>
        <dbReference type="ARBA" id="ARBA00022692"/>
    </source>
</evidence>
<organism evidence="8 9">
    <name type="scientific">Gluconacetobacter liquefaciens</name>
    <name type="common">Acetobacter liquefaciens</name>
    <dbReference type="NCBI Taxonomy" id="89584"/>
    <lineage>
        <taxon>Bacteria</taxon>
        <taxon>Pseudomonadati</taxon>
        <taxon>Pseudomonadota</taxon>
        <taxon>Alphaproteobacteria</taxon>
        <taxon>Acetobacterales</taxon>
        <taxon>Acetobacteraceae</taxon>
        <taxon>Gluconacetobacter</taxon>
    </lineage>
</organism>
<feature type="transmembrane region" description="Helical" evidence="6">
    <location>
        <begin position="39"/>
        <end position="56"/>
    </location>
</feature>
<feature type="transmembrane region" description="Helical" evidence="6">
    <location>
        <begin position="182"/>
        <end position="206"/>
    </location>
</feature>
<keyword evidence="3 6" id="KW-0812">Transmembrane</keyword>
<dbReference type="Gene3D" id="1.10.3730.20">
    <property type="match status" value="1"/>
</dbReference>
<dbReference type="SUPFAM" id="SSF103481">
    <property type="entry name" value="Multidrug resistance efflux transporter EmrE"/>
    <property type="match status" value="2"/>
</dbReference>
<evidence type="ECO:0000313" key="9">
    <source>
        <dbReference type="Proteomes" id="UP000562982"/>
    </source>
</evidence>
<evidence type="ECO:0000256" key="2">
    <source>
        <dbReference type="ARBA" id="ARBA00007362"/>
    </source>
</evidence>
<reference evidence="8 9" key="1">
    <citation type="submission" date="2020-04" db="EMBL/GenBank/DDBJ databases">
        <title>Description of novel Gluconacetobacter.</title>
        <authorList>
            <person name="Sombolestani A."/>
        </authorList>
    </citation>
    <scope>NUCLEOTIDE SEQUENCE [LARGE SCALE GENOMIC DNA]</scope>
    <source>
        <strain evidence="8 9">LMG 1382</strain>
    </source>
</reference>
<dbReference type="EMBL" id="JABEQI010000002">
    <property type="protein sequence ID" value="MBB2185527.1"/>
    <property type="molecule type" value="Genomic_DNA"/>
</dbReference>
<evidence type="ECO:0000256" key="4">
    <source>
        <dbReference type="ARBA" id="ARBA00022989"/>
    </source>
</evidence>
<feature type="transmembrane region" description="Helical" evidence="6">
    <location>
        <begin position="218"/>
        <end position="235"/>
    </location>
</feature>
<dbReference type="InterPro" id="IPR050638">
    <property type="entry name" value="AA-Vitamin_Transporters"/>
</dbReference>
<dbReference type="PANTHER" id="PTHR32322">
    <property type="entry name" value="INNER MEMBRANE TRANSPORTER"/>
    <property type="match status" value="1"/>
</dbReference>
<dbReference type="GO" id="GO:0016020">
    <property type="term" value="C:membrane"/>
    <property type="evidence" value="ECO:0007669"/>
    <property type="project" value="UniProtKB-SubCell"/>
</dbReference>
<feature type="transmembrane region" description="Helical" evidence="6">
    <location>
        <begin position="123"/>
        <end position="140"/>
    </location>
</feature>
<gene>
    <name evidence="8" type="ORF">HLH32_03860</name>
</gene>
<dbReference type="OrthoDB" id="9806889at2"/>
<feature type="transmembrane region" description="Helical" evidence="6">
    <location>
        <begin position="152"/>
        <end position="170"/>
    </location>
</feature>
<evidence type="ECO:0000256" key="6">
    <source>
        <dbReference type="SAM" id="Phobius"/>
    </source>
</evidence>
<evidence type="ECO:0000256" key="1">
    <source>
        <dbReference type="ARBA" id="ARBA00004141"/>
    </source>
</evidence>
<comment type="similarity">
    <text evidence="2">Belongs to the EamA transporter family.</text>
</comment>
<feature type="domain" description="EamA" evidence="7">
    <location>
        <begin position="155"/>
        <end position="286"/>
    </location>
</feature>
<feature type="domain" description="EamA" evidence="7">
    <location>
        <begin position="7"/>
        <end position="140"/>
    </location>
</feature>
<dbReference type="InterPro" id="IPR037185">
    <property type="entry name" value="EmrE-like"/>
</dbReference>
<dbReference type="AlphaFoldDB" id="A0A7W4JIZ2"/>
<dbReference type="InterPro" id="IPR000620">
    <property type="entry name" value="EamA_dom"/>
</dbReference>
<name>A0A7W4JIZ2_GLULI</name>
<dbReference type="Pfam" id="PF00892">
    <property type="entry name" value="EamA"/>
    <property type="match status" value="2"/>
</dbReference>
<feature type="transmembrane region" description="Helical" evidence="6">
    <location>
        <begin position="255"/>
        <end position="280"/>
    </location>
</feature>
<feature type="transmembrane region" description="Helical" evidence="6">
    <location>
        <begin position="6"/>
        <end position="27"/>
    </location>
</feature>
<dbReference type="Proteomes" id="UP000562982">
    <property type="component" value="Unassembled WGS sequence"/>
</dbReference>
<keyword evidence="4 6" id="KW-1133">Transmembrane helix</keyword>
<evidence type="ECO:0000256" key="5">
    <source>
        <dbReference type="ARBA" id="ARBA00023136"/>
    </source>
</evidence>
<accession>A0A7W4JIZ2</accession>
<feature type="transmembrane region" description="Helical" evidence="6">
    <location>
        <begin position="99"/>
        <end position="117"/>
    </location>
</feature>
<comment type="caution">
    <text evidence="8">The sequence shown here is derived from an EMBL/GenBank/DDBJ whole genome shotgun (WGS) entry which is preliminary data.</text>
</comment>
<protein>
    <submittedName>
        <fullName evidence="8">DMT family transporter</fullName>
    </submittedName>
</protein>
<feature type="transmembrane region" description="Helical" evidence="6">
    <location>
        <begin position="68"/>
        <end position="87"/>
    </location>
</feature>
<keyword evidence="5 6" id="KW-0472">Membrane</keyword>
<comment type="subcellular location">
    <subcellularLocation>
        <location evidence="1">Membrane</location>
        <topology evidence="1">Multi-pass membrane protein</topology>
    </subcellularLocation>
</comment>
<evidence type="ECO:0000259" key="7">
    <source>
        <dbReference type="Pfam" id="PF00892"/>
    </source>
</evidence>
<proteinExistence type="inferred from homology"/>